<proteinExistence type="predicted"/>
<gene>
    <name evidence="2" type="ORF">GCM10007418_23500</name>
</gene>
<reference evidence="3" key="1">
    <citation type="journal article" date="2019" name="Int. J. Syst. Evol. Microbiol.">
        <title>The Global Catalogue of Microorganisms (GCM) 10K type strain sequencing project: providing services to taxonomists for standard genome sequencing and annotation.</title>
        <authorList>
            <consortium name="The Broad Institute Genomics Platform"/>
            <consortium name="The Broad Institute Genome Sequencing Center for Infectious Disease"/>
            <person name="Wu L."/>
            <person name="Ma J."/>
        </authorList>
    </citation>
    <scope>NUCLEOTIDE SEQUENCE [LARGE SCALE GENOMIC DNA]</scope>
    <source>
        <strain evidence="3">CGMCC 1.12482</strain>
    </source>
</reference>
<dbReference type="EMBL" id="BMFF01000004">
    <property type="protein sequence ID" value="GGD03723.1"/>
    <property type="molecule type" value="Genomic_DNA"/>
</dbReference>
<sequence>MSEDHKHPGENNLPHKPTPDQEEPLENLEGPVDGENLNQVDPAKLRENLEEEDKDD</sequence>
<protein>
    <submittedName>
        <fullName evidence="2">Uncharacterized protein</fullName>
    </submittedName>
</protein>
<keyword evidence="3" id="KW-1185">Reference proteome</keyword>
<evidence type="ECO:0000313" key="3">
    <source>
        <dbReference type="Proteomes" id="UP000638188"/>
    </source>
</evidence>
<comment type="caution">
    <text evidence="2">The sequence shown here is derived from an EMBL/GenBank/DDBJ whole genome shotgun (WGS) entry which is preliminary data.</text>
</comment>
<dbReference type="Proteomes" id="UP000638188">
    <property type="component" value="Unassembled WGS sequence"/>
</dbReference>
<dbReference type="RefSeq" id="WP_188434445.1">
    <property type="nucleotide sequence ID" value="NZ_BMFF01000004.1"/>
</dbReference>
<accession>A0ABQ1PUZ4</accession>
<evidence type="ECO:0000256" key="1">
    <source>
        <dbReference type="SAM" id="MobiDB-lite"/>
    </source>
</evidence>
<organism evidence="2 3">
    <name type="scientific">Halopseudomonas salina</name>
    <dbReference type="NCBI Taxonomy" id="1323744"/>
    <lineage>
        <taxon>Bacteria</taxon>
        <taxon>Pseudomonadati</taxon>
        <taxon>Pseudomonadota</taxon>
        <taxon>Gammaproteobacteria</taxon>
        <taxon>Pseudomonadales</taxon>
        <taxon>Pseudomonadaceae</taxon>
        <taxon>Halopseudomonas</taxon>
    </lineage>
</organism>
<feature type="region of interest" description="Disordered" evidence="1">
    <location>
        <begin position="1"/>
        <end position="56"/>
    </location>
</feature>
<evidence type="ECO:0000313" key="2">
    <source>
        <dbReference type="EMBL" id="GGD03723.1"/>
    </source>
</evidence>
<name>A0ABQ1PUZ4_9GAMM</name>